<gene>
    <name evidence="1" type="ORF">JTE90_016185</name>
</gene>
<accession>A0AAV6TPI6</accession>
<reference evidence="1 2" key="1">
    <citation type="journal article" date="2022" name="Nat. Ecol. Evol.">
        <title>A masculinizing supergene underlies an exaggerated male reproductive morph in a spider.</title>
        <authorList>
            <person name="Hendrickx F."/>
            <person name="De Corte Z."/>
            <person name="Sonet G."/>
            <person name="Van Belleghem S.M."/>
            <person name="Kostlbacher S."/>
            <person name="Vangestel C."/>
        </authorList>
    </citation>
    <scope>NUCLEOTIDE SEQUENCE [LARGE SCALE GENOMIC DNA]</scope>
    <source>
        <strain evidence="1">W744_W776</strain>
    </source>
</reference>
<protein>
    <submittedName>
        <fullName evidence="1">Uncharacterized protein</fullName>
    </submittedName>
</protein>
<evidence type="ECO:0000313" key="2">
    <source>
        <dbReference type="Proteomes" id="UP000827092"/>
    </source>
</evidence>
<proteinExistence type="predicted"/>
<dbReference type="AlphaFoldDB" id="A0AAV6TPI6"/>
<name>A0AAV6TPI6_9ARAC</name>
<sequence>MAGIDAGKGSRYEVRSLTQSCLECVTNNFERYNEAFLSSEDSTMQQNLLFLQLTFTPDLIKNLDIKEMLCNAYLEFLINEHLKELDIGCFLRNGCSWRCIKNRIAVVGHLLTKVVFDSLSWTDTFELSFLFLCHLRNVEVLHIPHLCNDRALECISLFCTKLLELNIEHSHDITEKSLKLLCEKHKNKPECLIKILSMRLIIDKTEPDFEPYDDDSESDDDSDIFYLTDSSEEDDFLDFLPDLLSKEEDL</sequence>
<comment type="caution">
    <text evidence="1">The sequence shown here is derived from an EMBL/GenBank/DDBJ whole genome shotgun (WGS) entry which is preliminary data.</text>
</comment>
<dbReference type="Proteomes" id="UP000827092">
    <property type="component" value="Unassembled WGS sequence"/>
</dbReference>
<organism evidence="1 2">
    <name type="scientific">Oedothorax gibbosus</name>
    <dbReference type="NCBI Taxonomy" id="931172"/>
    <lineage>
        <taxon>Eukaryota</taxon>
        <taxon>Metazoa</taxon>
        <taxon>Ecdysozoa</taxon>
        <taxon>Arthropoda</taxon>
        <taxon>Chelicerata</taxon>
        <taxon>Arachnida</taxon>
        <taxon>Araneae</taxon>
        <taxon>Araneomorphae</taxon>
        <taxon>Entelegynae</taxon>
        <taxon>Araneoidea</taxon>
        <taxon>Linyphiidae</taxon>
        <taxon>Erigoninae</taxon>
        <taxon>Oedothorax</taxon>
    </lineage>
</organism>
<keyword evidence="2" id="KW-1185">Reference proteome</keyword>
<evidence type="ECO:0000313" key="1">
    <source>
        <dbReference type="EMBL" id="KAG8173809.1"/>
    </source>
</evidence>
<dbReference type="EMBL" id="JAFNEN010001481">
    <property type="protein sequence ID" value="KAG8173809.1"/>
    <property type="molecule type" value="Genomic_DNA"/>
</dbReference>